<comment type="caution">
    <text evidence="12">The sequence shown here is derived from an EMBL/GenBank/DDBJ whole genome shotgun (WGS) entry which is preliminary data.</text>
</comment>
<organism evidence="12 13">
    <name type="scientific">Nosema granulosis</name>
    <dbReference type="NCBI Taxonomy" id="83296"/>
    <lineage>
        <taxon>Eukaryota</taxon>
        <taxon>Fungi</taxon>
        <taxon>Fungi incertae sedis</taxon>
        <taxon>Microsporidia</taxon>
        <taxon>Nosematidae</taxon>
        <taxon>Nosema</taxon>
    </lineage>
</organism>
<dbReference type="Proteomes" id="UP000740883">
    <property type="component" value="Unassembled WGS sequence"/>
</dbReference>
<evidence type="ECO:0000259" key="10">
    <source>
        <dbReference type="Pfam" id="PF00117"/>
    </source>
</evidence>
<dbReference type="InterPro" id="IPR027417">
    <property type="entry name" value="P-loop_NTPase"/>
</dbReference>
<evidence type="ECO:0000256" key="5">
    <source>
        <dbReference type="ARBA" id="ARBA00022840"/>
    </source>
</evidence>
<evidence type="ECO:0000256" key="7">
    <source>
        <dbReference type="ARBA" id="ARBA00022975"/>
    </source>
</evidence>
<dbReference type="GO" id="GO:0003883">
    <property type="term" value="F:CTP synthase activity"/>
    <property type="evidence" value="ECO:0007669"/>
    <property type="project" value="UniProtKB-UniRule"/>
</dbReference>
<dbReference type="AlphaFoldDB" id="A0A9P6GXK3"/>
<evidence type="ECO:0000256" key="4">
    <source>
        <dbReference type="ARBA" id="ARBA00022741"/>
    </source>
</evidence>
<evidence type="ECO:0000313" key="13">
    <source>
        <dbReference type="Proteomes" id="UP000740883"/>
    </source>
</evidence>
<dbReference type="CDD" id="cd01746">
    <property type="entry name" value="GATase1_CTP_Synthase"/>
    <property type="match status" value="1"/>
</dbReference>
<dbReference type="InterPro" id="IPR029062">
    <property type="entry name" value="Class_I_gatase-like"/>
</dbReference>
<dbReference type="Pfam" id="PF06418">
    <property type="entry name" value="CTP_synth_N"/>
    <property type="match status" value="1"/>
</dbReference>
<gene>
    <name evidence="12" type="ORF">NGRA_2393</name>
</gene>
<evidence type="ECO:0000256" key="1">
    <source>
        <dbReference type="ARBA" id="ARBA00005171"/>
    </source>
</evidence>
<dbReference type="Gene3D" id="3.40.50.880">
    <property type="match status" value="1"/>
</dbReference>
<dbReference type="OrthoDB" id="1739076at2759"/>
<dbReference type="EMBL" id="SBJO01000256">
    <property type="protein sequence ID" value="KAF9761835.1"/>
    <property type="molecule type" value="Genomic_DNA"/>
</dbReference>
<name>A0A9P6GXK3_9MICR</name>
<dbReference type="GO" id="GO:0042802">
    <property type="term" value="F:identical protein binding"/>
    <property type="evidence" value="ECO:0007669"/>
    <property type="project" value="TreeGrafter"/>
</dbReference>
<dbReference type="FunFam" id="3.40.50.880:FF:000002">
    <property type="entry name" value="CTP synthase"/>
    <property type="match status" value="1"/>
</dbReference>
<dbReference type="NCBIfam" id="TIGR00337">
    <property type="entry name" value="PyrG"/>
    <property type="match status" value="1"/>
</dbReference>
<dbReference type="InterPro" id="IPR017926">
    <property type="entry name" value="GATASE"/>
</dbReference>
<comment type="similarity">
    <text evidence="2 9">Belongs to the CTP synthase family.</text>
</comment>
<evidence type="ECO:0000256" key="2">
    <source>
        <dbReference type="ARBA" id="ARBA00007533"/>
    </source>
</evidence>
<comment type="catalytic activity">
    <reaction evidence="8 9">
        <text>UTP + L-glutamine + ATP + H2O = CTP + L-glutamate + ADP + phosphate + 2 H(+)</text>
        <dbReference type="Rhea" id="RHEA:26426"/>
        <dbReference type="ChEBI" id="CHEBI:15377"/>
        <dbReference type="ChEBI" id="CHEBI:15378"/>
        <dbReference type="ChEBI" id="CHEBI:29985"/>
        <dbReference type="ChEBI" id="CHEBI:30616"/>
        <dbReference type="ChEBI" id="CHEBI:37563"/>
        <dbReference type="ChEBI" id="CHEBI:43474"/>
        <dbReference type="ChEBI" id="CHEBI:46398"/>
        <dbReference type="ChEBI" id="CHEBI:58359"/>
        <dbReference type="ChEBI" id="CHEBI:456216"/>
        <dbReference type="EC" id="6.3.4.2"/>
    </reaction>
</comment>
<dbReference type="PROSITE" id="PS51273">
    <property type="entry name" value="GATASE_TYPE_1"/>
    <property type="match status" value="1"/>
</dbReference>
<keyword evidence="5 9" id="KW-0067">ATP-binding</keyword>
<keyword evidence="13" id="KW-1185">Reference proteome</keyword>
<keyword evidence="7 9" id="KW-0665">Pyrimidine biosynthesis</keyword>
<dbReference type="GO" id="GO:0005524">
    <property type="term" value="F:ATP binding"/>
    <property type="evidence" value="ECO:0007669"/>
    <property type="project" value="UniProtKB-KW"/>
</dbReference>
<sequence>MKYIIVSGGVISGIGKGTVCSSIGVLLKSKGYVVSHIKIDPYLNYSAGMMAPCEHGEVYVLNDGGETDLDLGNYERFVNIELTSKNAITSGNILYNIIEQERRGEFNGKTLQMNPHIIQEVLGRIEDISKTPVKDTITGVSSVPEIVIIELGGTVGDFESLMYLEAFYKFTSKLQREDYVHISVDYLIDLHGKEHKTKPIQNSFRNLRSFGLKSDITICRTQIPLNDLSINKISEICNVEQENIFYLPTLSTIYRVPNFLESNGLYSCIKKLMHIEERPVSVNLLEKFDRLAKRNVDTISIGIVTKYGTQADSYASVVHALLFSSSEVGVNVELVWIDSEALERDSEDKDYVEAMSKIKECQGILVPGGFGTRGIEGKIKAISYCRENKIPFLGICLGLQLSVIEFSRNVLNIKNATSEEFDPKAENQVITYINHNGIKKKTIRLGANNICLADKSKIREVYSCNTISERHRHRFEINRDFVDSLEQKGYKCSGRSEGENVPEIFELEDHPFFVGVQFHPEFNARSLSPSPLFTSFLSAAYK</sequence>
<proteinExistence type="inferred from homology"/>
<evidence type="ECO:0000259" key="11">
    <source>
        <dbReference type="Pfam" id="PF06418"/>
    </source>
</evidence>
<evidence type="ECO:0000256" key="9">
    <source>
        <dbReference type="RuleBase" id="RU810713"/>
    </source>
</evidence>
<dbReference type="GO" id="GO:0044210">
    <property type="term" value="P:'de novo' CTP biosynthetic process"/>
    <property type="evidence" value="ECO:0007669"/>
    <property type="project" value="UniProtKB-UniRule"/>
</dbReference>
<comment type="pathway">
    <text evidence="1 9">Pyrimidine metabolism; CTP biosynthesis via de novo pathway; CTP from UDP: step 2/2.</text>
</comment>
<feature type="domain" description="Glutamine amidotransferase" evidence="10">
    <location>
        <begin position="312"/>
        <end position="537"/>
    </location>
</feature>
<feature type="domain" description="CTP synthase N-terminal" evidence="11">
    <location>
        <begin position="2"/>
        <end position="274"/>
    </location>
</feature>
<evidence type="ECO:0000256" key="8">
    <source>
        <dbReference type="ARBA" id="ARBA00047781"/>
    </source>
</evidence>
<dbReference type="PANTHER" id="PTHR11550:SF0">
    <property type="entry name" value="CTP SYNTHASE-RELATED"/>
    <property type="match status" value="1"/>
</dbReference>
<reference evidence="12 13" key="1">
    <citation type="journal article" date="2020" name="Genome Biol. Evol.">
        <title>Comparative genomics of strictly vertically transmitted, feminizing microsporidia endosymbionts of amphipod crustaceans.</title>
        <authorList>
            <person name="Cormier A."/>
            <person name="Chebbi M.A."/>
            <person name="Giraud I."/>
            <person name="Wattier R."/>
            <person name="Teixeira M."/>
            <person name="Gilbert C."/>
            <person name="Rigaud T."/>
            <person name="Cordaux R."/>
        </authorList>
    </citation>
    <scope>NUCLEOTIDE SEQUENCE [LARGE SCALE GENOMIC DNA]</scope>
    <source>
        <strain evidence="12 13">Ou3-Ou53</strain>
    </source>
</reference>
<keyword evidence="6 9" id="KW-0315">Glutamine amidotransferase</keyword>
<dbReference type="InterPro" id="IPR004468">
    <property type="entry name" value="CTP_synthase"/>
</dbReference>
<comment type="function">
    <text evidence="9">Catalyzes the ATP-dependent amination of UTP to CTP with either L-glutamine or ammonia as the source of nitrogen.</text>
</comment>
<evidence type="ECO:0000256" key="3">
    <source>
        <dbReference type="ARBA" id="ARBA00022598"/>
    </source>
</evidence>
<dbReference type="Pfam" id="PF00117">
    <property type="entry name" value="GATase"/>
    <property type="match status" value="1"/>
</dbReference>
<dbReference type="EC" id="6.3.4.2" evidence="9"/>
<accession>A0A9P6GXK3</accession>
<dbReference type="InterPro" id="IPR017456">
    <property type="entry name" value="CTP_synthase_N"/>
</dbReference>
<dbReference type="SUPFAM" id="SSF52540">
    <property type="entry name" value="P-loop containing nucleoside triphosphate hydrolases"/>
    <property type="match status" value="1"/>
</dbReference>
<evidence type="ECO:0000256" key="6">
    <source>
        <dbReference type="ARBA" id="ARBA00022962"/>
    </source>
</evidence>
<dbReference type="SUPFAM" id="SSF52317">
    <property type="entry name" value="Class I glutamine amidotransferase-like"/>
    <property type="match status" value="1"/>
</dbReference>
<dbReference type="Gene3D" id="3.40.50.300">
    <property type="entry name" value="P-loop containing nucleotide triphosphate hydrolases"/>
    <property type="match status" value="1"/>
</dbReference>
<keyword evidence="3 9" id="KW-0436">Ligase</keyword>
<dbReference type="PANTHER" id="PTHR11550">
    <property type="entry name" value="CTP SYNTHASE"/>
    <property type="match status" value="1"/>
</dbReference>
<dbReference type="InterPro" id="IPR033828">
    <property type="entry name" value="GATase1_CTP_Synthase"/>
</dbReference>
<dbReference type="NCBIfam" id="NF003792">
    <property type="entry name" value="PRK05380.1"/>
    <property type="match status" value="1"/>
</dbReference>
<evidence type="ECO:0000313" key="12">
    <source>
        <dbReference type="EMBL" id="KAF9761835.1"/>
    </source>
</evidence>
<dbReference type="GO" id="GO:0019856">
    <property type="term" value="P:pyrimidine nucleobase biosynthetic process"/>
    <property type="evidence" value="ECO:0007669"/>
    <property type="project" value="TreeGrafter"/>
</dbReference>
<keyword evidence="4 9" id="KW-0547">Nucleotide-binding</keyword>
<protein>
    <recommendedName>
        <fullName evidence="9">CTP synthase</fullName>
        <ecNumber evidence="9">6.3.4.2</ecNumber>
    </recommendedName>
    <alternativeName>
        <fullName evidence="9">UTP--ammonia ligase</fullName>
    </alternativeName>
</protein>